<protein>
    <submittedName>
        <fullName evidence="1">Uncharacterized protein</fullName>
    </submittedName>
</protein>
<gene>
    <name evidence="1" type="ORF">M9H77_27798</name>
</gene>
<name>A0ACC0ADR6_CATRO</name>
<keyword evidence="2" id="KW-1185">Reference proteome</keyword>
<evidence type="ECO:0000313" key="2">
    <source>
        <dbReference type="Proteomes" id="UP001060085"/>
    </source>
</evidence>
<accession>A0ACC0ADR6</accession>
<sequence length="123" mass="13084">MNKTYSLVQRGTQISYSVAVYLVAELGGITGGIRARFRSWDLWSNPSRVGTSYVSPDPFDGPDASGISPTLSVGDIEEDDTDDDDAGADYDISSASDEDNGDNDEEDDISAPLNPLSSTAVNQ</sequence>
<organism evidence="1 2">
    <name type="scientific">Catharanthus roseus</name>
    <name type="common">Madagascar periwinkle</name>
    <name type="synonym">Vinca rosea</name>
    <dbReference type="NCBI Taxonomy" id="4058"/>
    <lineage>
        <taxon>Eukaryota</taxon>
        <taxon>Viridiplantae</taxon>
        <taxon>Streptophyta</taxon>
        <taxon>Embryophyta</taxon>
        <taxon>Tracheophyta</taxon>
        <taxon>Spermatophyta</taxon>
        <taxon>Magnoliopsida</taxon>
        <taxon>eudicotyledons</taxon>
        <taxon>Gunneridae</taxon>
        <taxon>Pentapetalae</taxon>
        <taxon>asterids</taxon>
        <taxon>lamiids</taxon>
        <taxon>Gentianales</taxon>
        <taxon>Apocynaceae</taxon>
        <taxon>Rauvolfioideae</taxon>
        <taxon>Vinceae</taxon>
        <taxon>Catharanthinae</taxon>
        <taxon>Catharanthus</taxon>
    </lineage>
</organism>
<evidence type="ECO:0000313" key="1">
    <source>
        <dbReference type="EMBL" id="KAI5659005.1"/>
    </source>
</evidence>
<reference evidence="2" key="1">
    <citation type="journal article" date="2023" name="Nat. Plants">
        <title>Single-cell RNA sequencing provides a high-resolution roadmap for understanding the multicellular compartmentation of specialized metabolism.</title>
        <authorList>
            <person name="Sun S."/>
            <person name="Shen X."/>
            <person name="Li Y."/>
            <person name="Li Y."/>
            <person name="Wang S."/>
            <person name="Li R."/>
            <person name="Zhang H."/>
            <person name="Shen G."/>
            <person name="Guo B."/>
            <person name="Wei J."/>
            <person name="Xu J."/>
            <person name="St-Pierre B."/>
            <person name="Chen S."/>
            <person name="Sun C."/>
        </authorList>
    </citation>
    <scope>NUCLEOTIDE SEQUENCE [LARGE SCALE GENOMIC DNA]</scope>
</reference>
<proteinExistence type="predicted"/>
<dbReference type="Proteomes" id="UP001060085">
    <property type="component" value="Linkage Group LG06"/>
</dbReference>
<dbReference type="EMBL" id="CM044706">
    <property type="protein sequence ID" value="KAI5659005.1"/>
    <property type="molecule type" value="Genomic_DNA"/>
</dbReference>
<comment type="caution">
    <text evidence="1">The sequence shown here is derived from an EMBL/GenBank/DDBJ whole genome shotgun (WGS) entry which is preliminary data.</text>
</comment>